<dbReference type="EMBL" id="JAVRJZ010000002">
    <property type="protein sequence ID" value="KAK2726214.1"/>
    <property type="molecule type" value="Genomic_DNA"/>
</dbReference>
<evidence type="ECO:0000256" key="4">
    <source>
        <dbReference type="ARBA" id="ARBA00024953"/>
    </source>
</evidence>
<organism evidence="8 9">
    <name type="scientific">Artemia franciscana</name>
    <name type="common">Brine shrimp</name>
    <name type="synonym">Artemia sanfranciscana</name>
    <dbReference type="NCBI Taxonomy" id="6661"/>
    <lineage>
        <taxon>Eukaryota</taxon>
        <taxon>Metazoa</taxon>
        <taxon>Ecdysozoa</taxon>
        <taxon>Arthropoda</taxon>
        <taxon>Crustacea</taxon>
        <taxon>Branchiopoda</taxon>
        <taxon>Anostraca</taxon>
        <taxon>Artemiidae</taxon>
        <taxon>Artemia</taxon>
    </lineage>
</organism>
<evidence type="ECO:0000256" key="6">
    <source>
        <dbReference type="PIRNR" id="PIRNR001213"/>
    </source>
</evidence>
<dbReference type="Pfam" id="PF00227">
    <property type="entry name" value="Proteasome"/>
    <property type="match status" value="1"/>
</dbReference>
<keyword evidence="9" id="KW-1185">Reference proteome</keyword>
<accession>A0AA88IDC6</accession>
<dbReference type="SUPFAM" id="SSF56235">
    <property type="entry name" value="N-terminal nucleophile aminohydrolases (Ntn hydrolases)"/>
    <property type="match status" value="1"/>
</dbReference>
<dbReference type="PANTHER" id="PTHR32194:SF6">
    <property type="entry name" value="PROTEASOME SUBUNIT BETA"/>
    <property type="match status" value="1"/>
</dbReference>
<dbReference type="PANTHER" id="PTHR32194">
    <property type="entry name" value="METALLOPROTEASE TLDD"/>
    <property type="match status" value="1"/>
</dbReference>
<reference evidence="8" key="1">
    <citation type="submission" date="2023-07" db="EMBL/GenBank/DDBJ databases">
        <title>Chromosome-level genome assembly of Artemia franciscana.</title>
        <authorList>
            <person name="Jo E."/>
        </authorList>
    </citation>
    <scope>NUCLEOTIDE SEQUENCE</scope>
    <source>
        <tissue evidence="8">Whole body</tissue>
    </source>
</reference>
<keyword evidence="3 6" id="KW-0539">Nucleus</keyword>
<proteinExistence type="inferred from homology"/>
<keyword evidence="1 6" id="KW-0963">Cytoplasm</keyword>
<comment type="subcellular location">
    <subcellularLocation>
        <location evidence="6">Cytoplasm</location>
    </subcellularLocation>
    <subcellularLocation>
        <location evidence="6">Nucleus</location>
    </subcellularLocation>
</comment>
<dbReference type="PROSITE" id="PS51476">
    <property type="entry name" value="PROTEASOME_BETA_2"/>
    <property type="match status" value="1"/>
</dbReference>
<evidence type="ECO:0000256" key="7">
    <source>
        <dbReference type="SAM" id="MobiDB-lite"/>
    </source>
</evidence>
<dbReference type="InterPro" id="IPR029055">
    <property type="entry name" value="Ntn_hydrolases_N"/>
</dbReference>
<protein>
    <recommendedName>
        <fullName evidence="6">Proteasome subunit beta</fullName>
    </recommendedName>
</protein>
<gene>
    <name evidence="8" type="ORF">QYM36_000612</name>
</gene>
<dbReference type="PIRSF" id="PIRSF001213">
    <property type="entry name" value="Psome_endopept_beta"/>
    <property type="match status" value="1"/>
</dbReference>
<evidence type="ECO:0000256" key="3">
    <source>
        <dbReference type="ARBA" id="ARBA00023242"/>
    </source>
</evidence>
<keyword evidence="2 6" id="KW-0647">Proteasome</keyword>
<dbReference type="InterPro" id="IPR016295">
    <property type="entry name" value="Proteasome_beta4"/>
</dbReference>
<dbReference type="PROSITE" id="PS00854">
    <property type="entry name" value="PROTEASOME_BETA_1"/>
    <property type="match status" value="1"/>
</dbReference>
<dbReference type="GO" id="GO:0051603">
    <property type="term" value="P:proteolysis involved in protein catabolic process"/>
    <property type="evidence" value="ECO:0007669"/>
    <property type="project" value="InterPro"/>
</dbReference>
<evidence type="ECO:0000256" key="1">
    <source>
        <dbReference type="ARBA" id="ARBA00022490"/>
    </source>
</evidence>
<comment type="subunit">
    <text evidence="5">The 26S proteasome consists of a 20S proteasome core and two 19S regulatory subunits. The 20S proteasome core is composed of 28 subunits that are arranged in four stacked rings, resulting in a barrel-shaped structure. The two end rings are each formed by seven alpha subunits, and the two central rings are each formed by seven beta subunits. The catalytic chamber with the active sites is on the inside of the barrel.</text>
</comment>
<name>A0AA88IDC6_ARTSF</name>
<dbReference type="AlphaFoldDB" id="A0AA88IDC6"/>
<comment type="function">
    <text evidence="4">Non-catalytic component of the proteasome, a multicatalytic proteinase complex which is characterized by its ability to cleave peptides with Arg, Phe, Tyr, Leu, and Glu adjacent to the leaving group at neutral or slightly basic pH. The proteasome has an ATP-dependent proteolytic activity.</text>
</comment>
<sequence>MDIVPPLWHNGPTPGHHYNFPGNSTVSSQKPVSVTQSPSATGSSVIGLCYEGGVMIAADTLVSYGSMARFKGISRLMKVNEYTTIGANGDFADFQYLQEIIEEKVINDENMDDGFQLMPNSLHCWLTRVLYNRRSKFDPLWNSIVVAGIQDGEPFLGHVDKIGTAYKDKCVVTGGLGGMIGITLLRDVLEKKPNLSEAEARQAIEKCMETIFCRDGRSYFKYEIANCTKDGVKIEGPYDVTPNWEIAKHIVGYE</sequence>
<dbReference type="GO" id="GO:0019774">
    <property type="term" value="C:proteasome core complex, beta-subunit complex"/>
    <property type="evidence" value="ECO:0007669"/>
    <property type="project" value="UniProtKB-UniRule"/>
</dbReference>
<dbReference type="InterPro" id="IPR023333">
    <property type="entry name" value="Proteasome_suB-type"/>
</dbReference>
<dbReference type="EMBL" id="JAVRJZ010000002">
    <property type="protein sequence ID" value="KAK2726215.1"/>
    <property type="molecule type" value="Genomic_DNA"/>
</dbReference>
<evidence type="ECO:0000256" key="5">
    <source>
        <dbReference type="ARBA" id="ARBA00026071"/>
    </source>
</evidence>
<dbReference type="GO" id="GO:0005634">
    <property type="term" value="C:nucleus"/>
    <property type="evidence" value="ECO:0007669"/>
    <property type="project" value="UniProtKB-SubCell"/>
</dbReference>
<comment type="caution">
    <text evidence="8">The sequence shown here is derived from an EMBL/GenBank/DDBJ whole genome shotgun (WGS) entry which is preliminary data.</text>
</comment>
<evidence type="ECO:0000313" key="9">
    <source>
        <dbReference type="Proteomes" id="UP001187531"/>
    </source>
</evidence>
<dbReference type="InterPro" id="IPR016050">
    <property type="entry name" value="Proteasome_bsu_CS"/>
</dbReference>
<feature type="region of interest" description="Disordered" evidence="7">
    <location>
        <begin position="22"/>
        <end position="41"/>
    </location>
</feature>
<dbReference type="InterPro" id="IPR001353">
    <property type="entry name" value="Proteasome_sua/b"/>
</dbReference>
<evidence type="ECO:0000313" key="8">
    <source>
        <dbReference type="EMBL" id="KAK2726214.1"/>
    </source>
</evidence>
<dbReference type="Gene3D" id="3.60.20.10">
    <property type="entry name" value="Glutamine Phosphoribosylpyrophosphate, subunit 1, domain 1"/>
    <property type="match status" value="1"/>
</dbReference>
<comment type="similarity">
    <text evidence="6">Belongs to the peptidase T1B family.</text>
</comment>
<dbReference type="Proteomes" id="UP001187531">
    <property type="component" value="Unassembled WGS sequence"/>
</dbReference>
<dbReference type="CDD" id="cd03760">
    <property type="entry name" value="proteasome_beta_type_4"/>
    <property type="match status" value="1"/>
</dbReference>
<dbReference type="GO" id="GO:0005737">
    <property type="term" value="C:cytoplasm"/>
    <property type="evidence" value="ECO:0007669"/>
    <property type="project" value="UniProtKB-SubCell"/>
</dbReference>
<evidence type="ECO:0000256" key="2">
    <source>
        <dbReference type="ARBA" id="ARBA00022942"/>
    </source>
</evidence>